<feature type="compositionally biased region" description="Pro residues" evidence="1">
    <location>
        <begin position="46"/>
        <end position="57"/>
    </location>
</feature>
<evidence type="ECO:0000256" key="1">
    <source>
        <dbReference type="SAM" id="MobiDB-lite"/>
    </source>
</evidence>
<evidence type="ECO:0000313" key="2">
    <source>
        <dbReference type="EMBL" id="GGR86272.1"/>
    </source>
</evidence>
<organism evidence="2 3">
    <name type="scientific">Deinococcus sedimenti</name>
    <dbReference type="NCBI Taxonomy" id="1867090"/>
    <lineage>
        <taxon>Bacteria</taxon>
        <taxon>Thermotogati</taxon>
        <taxon>Deinococcota</taxon>
        <taxon>Deinococci</taxon>
        <taxon>Deinococcales</taxon>
        <taxon>Deinococcaceae</taxon>
        <taxon>Deinococcus</taxon>
    </lineage>
</organism>
<name>A0ABQ2S3T4_9DEIO</name>
<keyword evidence="3" id="KW-1185">Reference proteome</keyword>
<protein>
    <submittedName>
        <fullName evidence="2">Uncharacterized protein</fullName>
    </submittedName>
</protein>
<proteinExistence type="predicted"/>
<reference evidence="3" key="1">
    <citation type="journal article" date="2019" name="Int. J. Syst. Evol. Microbiol.">
        <title>The Global Catalogue of Microorganisms (GCM) 10K type strain sequencing project: providing services to taxonomists for standard genome sequencing and annotation.</title>
        <authorList>
            <consortium name="The Broad Institute Genomics Platform"/>
            <consortium name="The Broad Institute Genome Sequencing Center for Infectious Disease"/>
            <person name="Wu L."/>
            <person name="Ma J."/>
        </authorList>
    </citation>
    <scope>NUCLEOTIDE SEQUENCE [LARGE SCALE GENOMIC DNA]</scope>
    <source>
        <strain evidence="3">JCM 31405</strain>
    </source>
</reference>
<feature type="region of interest" description="Disordered" evidence="1">
    <location>
        <begin position="72"/>
        <end position="94"/>
    </location>
</feature>
<comment type="caution">
    <text evidence="2">The sequence shown here is derived from an EMBL/GenBank/DDBJ whole genome shotgun (WGS) entry which is preliminary data.</text>
</comment>
<dbReference type="EMBL" id="BMQN01000001">
    <property type="protein sequence ID" value="GGR86272.1"/>
    <property type="molecule type" value="Genomic_DNA"/>
</dbReference>
<evidence type="ECO:0000313" key="3">
    <source>
        <dbReference type="Proteomes" id="UP000644548"/>
    </source>
</evidence>
<sequence length="94" mass="9826">MAVREASCFEGCNSLTLKKVKRPTSFEGLAIWPTQLERPAQNGRGGPPPDRPSPPPCQLGFSAFQAACTAAPRSTGTPSAWKASSRIPAIASAS</sequence>
<accession>A0ABQ2S3T4</accession>
<gene>
    <name evidence="2" type="ORF">GCM10008960_11790</name>
</gene>
<dbReference type="Proteomes" id="UP000644548">
    <property type="component" value="Unassembled WGS sequence"/>
</dbReference>
<feature type="compositionally biased region" description="Low complexity" evidence="1">
    <location>
        <begin position="83"/>
        <end position="94"/>
    </location>
</feature>
<feature type="region of interest" description="Disordered" evidence="1">
    <location>
        <begin position="34"/>
        <end position="58"/>
    </location>
</feature>